<reference evidence="3" key="1">
    <citation type="submission" date="2025-08" db="UniProtKB">
        <authorList>
            <consortium name="RefSeq"/>
        </authorList>
    </citation>
    <scope>IDENTIFICATION</scope>
    <source>
        <tissue evidence="3">Gonads</tissue>
    </source>
</reference>
<dbReference type="AlphaFoldDB" id="A0A2R2MSG1"/>
<protein>
    <submittedName>
        <fullName evidence="3">Uncharacterized protein LOC106167820</fullName>
    </submittedName>
</protein>
<keyword evidence="1" id="KW-0732">Signal</keyword>
<organism evidence="2 3">
    <name type="scientific">Lingula anatina</name>
    <name type="common">Brachiopod</name>
    <name type="synonym">Lingula unguis</name>
    <dbReference type="NCBI Taxonomy" id="7574"/>
    <lineage>
        <taxon>Eukaryota</taxon>
        <taxon>Metazoa</taxon>
        <taxon>Spiralia</taxon>
        <taxon>Lophotrochozoa</taxon>
        <taxon>Brachiopoda</taxon>
        <taxon>Linguliformea</taxon>
        <taxon>Lingulata</taxon>
        <taxon>Lingulida</taxon>
        <taxon>Linguloidea</taxon>
        <taxon>Lingulidae</taxon>
        <taxon>Lingula</taxon>
    </lineage>
</organism>
<evidence type="ECO:0000313" key="3">
    <source>
        <dbReference type="RefSeq" id="XP_023933201.1"/>
    </source>
</evidence>
<gene>
    <name evidence="3" type="primary">LOC106167820</name>
</gene>
<dbReference type="Proteomes" id="UP000085678">
    <property type="component" value="Unplaced"/>
</dbReference>
<evidence type="ECO:0000256" key="1">
    <source>
        <dbReference type="SAM" id="SignalP"/>
    </source>
</evidence>
<accession>A0A2R2MSG1</accession>
<proteinExistence type="predicted"/>
<dbReference type="GeneID" id="106167820"/>
<name>A0A2R2MSG1_LINAN</name>
<dbReference type="InParanoid" id="A0A2R2MSG1"/>
<evidence type="ECO:0000313" key="2">
    <source>
        <dbReference type="Proteomes" id="UP000085678"/>
    </source>
</evidence>
<feature type="chain" id="PRO_5015197958" evidence="1">
    <location>
        <begin position="27"/>
        <end position="186"/>
    </location>
</feature>
<dbReference type="RefSeq" id="XP_023933201.1">
    <property type="nucleotide sequence ID" value="XM_024077433.1"/>
</dbReference>
<keyword evidence="2" id="KW-1185">Reference proteome</keyword>
<dbReference type="KEGG" id="lak:106167820"/>
<sequence length="186" mass="20603">MAGDGRRTTTWLAALLFMDFVKDVTAFSCVQCSTNKPDQGTKSCKDGLIPTPCSERGLDHYCFTGYTLDVNDSLLHVHRGCTPVSLHGCMEVLPLPHQSQHRPVKKSEKFLLMKERGDFFENATLADDHLKSDSYHGKSTGEVTCYESCQLDGCNHGTSVHSDLGNVASITITIIAFMLIRINKYI</sequence>
<feature type="signal peptide" evidence="1">
    <location>
        <begin position="1"/>
        <end position="26"/>
    </location>
</feature>